<dbReference type="GO" id="GO:0000271">
    <property type="term" value="P:polysaccharide biosynthetic process"/>
    <property type="evidence" value="ECO:0007669"/>
    <property type="project" value="TreeGrafter"/>
</dbReference>
<dbReference type="NCBIfam" id="TIGR01221">
    <property type="entry name" value="rmlC"/>
    <property type="match status" value="1"/>
</dbReference>
<dbReference type="InterPro" id="IPR011051">
    <property type="entry name" value="RmlC_Cupin_sf"/>
</dbReference>
<name>A0A644VV88_9ZZZZ</name>
<dbReference type="Pfam" id="PF00908">
    <property type="entry name" value="dTDP_sugar_isom"/>
    <property type="match status" value="1"/>
</dbReference>
<dbReference type="CDD" id="cd00438">
    <property type="entry name" value="cupin_RmlC"/>
    <property type="match status" value="1"/>
</dbReference>
<proteinExistence type="predicted"/>
<reference evidence="1" key="1">
    <citation type="submission" date="2019-08" db="EMBL/GenBank/DDBJ databases">
        <authorList>
            <person name="Kucharzyk K."/>
            <person name="Murdoch R.W."/>
            <person name="Higgins S."/>
            <person name="Loffler F."/>
        </authorList>
    </citation>
    <scope>NUCLEOTIDE SEQUENCE</scope>
</reference>
<sequence length="187" mass="21836">MKTVGNFTFIETDIKDVFIIEPKVYGDNRGYFEETYQYENFKEAGLDMVFVQDNESKSKKGVLRGLHFQTQYSQGKLVRVLQGEVFDVAVDLRKDSDTYGKWTGVKLTSENKKMFYLPENFAHGFLVLSEEATFAYKCTNLYHPEYDSGIIWNDKEINIQWPLEGIEEILLSDKDKNQQTFEAFNQK</sequence>
<dbReference type="Gene3D" id="2.60.120.10">
    <property type="entry name" value="Jelly Rolls"/>
    <property type="match status" value="1"/>
</dbReference>
<keyword evidence="1" id="KW-0413">Isomerase</keyword>
<dbReference type="EC" id="5.1.3.13" evidence="1"/>
<dbReference type="PANTHER" id="PTHR21047">
    <property type="entry name" value="DTDP-6-DEOXY-D-GLUCOSE-3,5 EPIMERASE"/>
    <property type="match status" value="1"/>
</dbReference>
<dbReference type="InterPro" id="IPR000888">
    <property type="entry name" value="RmlC-like"/>
</dbReference>
<evidence type="ECO:0000313" key="1">
    <source>
        <dbReference type="EMBL" id="MPL95140.1"/>
    </source>
</evidence>
<organism evidence="1">
    <name type="scientific">bioreactor metagenome</name>
    <dbReference type="NCBI Taxonomy" id="1076179"/>
    <lineage>
        <taxon>unclassified sequences</taxon>
        <taxon>metagenomes</taxon>
        <taxon>ecological metagenomes</taxon>
    </lineage>
</organism>
<dbReference type="GO" id="GO:0019305">
    <property type="term" value="P:dTDP-rhamnose biosynthetic process"/>
    <property type="evidence" value="ECO:0007669"/>
    <property type="project" value="TreeGrafter"/>
</dbReference>
<dbReference type="InterPro" id="IPR014710">
    <property type="entry name" value="RmlC-like_jellyroll"/>
</dbReference>
<dbReference type="GO" id="GO:0005829">
    <property type="term" value="C:cytosol"/>
    <property type="evidence" value="ECO:0007669"/>
    <property type="project" value="TreeGrafter"/>
</dbReference>
<dbReference type="EMBL" id="VSSQ01000456">
    <property type="protein sequence ID" value="MPL95140.1"/>
    <property type="molecule type" value="Genomic_DNA"/>
</dbReference>
<dbReference type="SUPFAM" id="SSF51182">
    <property type="entry name" value="RmlC-like cupins"/>
    <property type="match status" value="1"/>
</dbReference>
<accession>A0A644VV88</accession>
<gene>
    <name evidence="1" type="primary">rmlC_4</name>
    <name evidence="1" type="ORF">SDC9_41306</name>
</gene>
<protein>
    <submittedName>
        <fullName evidence="1">dTDP-4-dehydrorhamnose 3,5-epimerase</fullName>
        <ecNumber evidence="1">5.1.3.13</ecNumber>
    </submittedName>
</protein>
<dbReference type="PANTHER" id="PTHR21047:SF2">
    <property type="entry name" value="THYMIDINE DIPHOSPHO-4-KETO-RHAMNOSE 3,5-EPIMERASE"/>
    <property type="match status" value="1"/>
</dbReference>
<dbReference type="AlphaFoldDB" id="A0A644VV88"/>
<dbReference type="GO" id="GO:0008830">
    <property type="term" value="F:dTDP-4-dehydrorhamnose 3,5-epimerase activity"/>
    <property type="evidence" value="ECO:0007669"/>
    <property type="project" value="UniProtKB-EC"/>
</dbReference>
<comment type="caution">
    <text evidence="1">The sequence shown here is derived from an EMBL/GenBank/DDBJ whole genome shotgun (WGS) entry which is preliminary data.</text>
</comment>